<proteinExistence type="inferred from homology"/>
<evidence type="ECO:0000313" key="5">
    <source>
        <dbReference type="EMBL" id="ODQ74944.1"/>
    </source>
</evidence>
<dbReference type="SUPFAM" id="SSF47694">
    <property type="entry name" value="Cytochrome c oxidase subunit h"/>
    <property type="match status" value="1"/>
</dbReference>
<reference evidence="5 6" key="1">
    <citation type="journal article" date="2016" name="Proc. Natl. Acad. Sci. U.S.A.">
        <title>Comparative genomics of biotechnologically important yeasts.</title>
        <authorList>
            <person name="Riley R."/>
            <person name="Haridas S."/>
            <person name="Wolfe K.H."/>
            <person name="Lopes M.R."/>
            <person name="Hittinger C.T."/>
            <person name="Goeker M."/>
            <person name="Salamov A.A."/>
            <person name="Wisecaver J.H."/>
            <person name="Long T.M."/>
            <person name="Calvey C.H."/>
            <person name="Aerts A.L."/>
            <person name="Barry K.W."/>
            <person name="Choi C."/>
            <person name="Clum A."/>
            <person name="Coughlan A.Y."/>
            <person name="Deshpande S."/>
            <person name="Douglass A.P."/>
            <person name="Hanson S.J."/>
            <person name="Klenk H.-P."/>
            <person name="LaButti K.M."/>
            <person name="Lapidus A."/>
            <person name="Lindquist E.A."/>
            <person name="Lipzen A.M."/>
            <person name="Meier-Kolthoff J.P."/>
            <person name="Ohm R.A."/>
            <person name="Otillar R.P."/>
            <person name="Pangilinan J.L."/>
            <person name="Peng Y."/>
            <person name="Rokas A."/>
            <person name="Rosa C.A."/>
            <person name="Scheuner C."/>
            <person name="Sibirny A.A."/>
            <person name="Slot J.C."/>
            <person name="Stielow J.B."/>
            <person name="Sun H."/>
            <person name="Kurtzman C.P."/>
            <person name="Blackwell M."/>
            <person name="Grigoriev I.V."/>
            <person name="Jeffries T.W."/>
        </authorList>
    </citation>
    <scope>NUCLEOTIDE SEQUENCE [LARGE SCALE GENOMIC DNA]</scope>
    <source>
        <strain evidence="5 6">NRRL Y-11557</strain>
    </source>
</reference>
<protein>
    <recommendedName>
        <fullName evidence="7">Cytochrome c oxidase assembly factor 6</fullName>
    </recommendedName>
</protein>
<dbReference type="Proteomes" id="UP000094385">
    <property type="component" value="Unassembled WGS sequence"/>
</dbReference>
<dbReference type="InterPro" id="IPR048280">
    <property type="entry name" value="COX6B-like"/>
</dbReference>
<keyword evidence="3" id="KW-0496">Mitochondrion</keyword>
<dbReference type="PROSITE" id="PS51808">
    <property type="entry name" value="CHCH"/>
    <property type="match status" value="1"/>
</dbReference>
<keyword evidence="4" id="KW-1015">Disulfide bond</keyword>
<dbReference type="PANTHER" id="PTHR47677:SF1">
    <property type="entry name" value="CYTOCHROME C OXIDASE ASSEMBLY FACTOR 6"/>
    <property type="match status" value="1"/>
</dbReference>
<evidence type="ECO:0000256" key="3">
    <source>
        <dbReference type="ARBA" id="ARBA00023128"/>
    </source>
</evidence>
<evidence type="ECO:0000256" key="1">
    <source>
        <dbReference type="ARBA" id="ARBA00004173"/>
    </source>
</evidence>
<keyword evidence="6" id="KW-1185">Reference proteome</keyword>
<dbReference type="OrthoDB" id="5545577at2759"/>
<sequence length="112" mass="13490">MAKLHSSEREDTQVVTRSEREKCWIARDKYFACLDKNRIMSVANQDSSMCANERSDVDSLCRQSWVDYFIQRRERNLQIDAMKRFRTQQAYDELEARESASREELRNKFVKR</sequence>
<accession>A0A1E3QBT7</accession>
<evidence type="ECO:0000313" key="6">
    <source>
        <dbReference type="Proteomes" id="UP000094385"/>
    </source>
</evidence>
<comment type="subcellular location">
    <subcellularLocation>
        <location evidence="1">Mitochondrion</location>
    </subcellularLocation>
</comment>
<dbReference type="GO" id="GO:0005739">
    <property type="term" value="C:mitochondrion"/>
    <property type="evidence" value="ECO:0007669"/>
    <property type="project" value="UniProtKB-SubCell"/>
</dbReference>
<gene>
    <name evidence="5" type="ORF">LIPSTDRAFT_26031</name>
</gene>
<dbReference type="InterPro" id="IPR036549">
    <property type="entry name" value="CX6/COA6-like_sf"/>
</dbReference>
<dbReference type="STRING" id="675824.A0A1E3QBT7"/>
<dbReference type="PANTHER" id="PTHR47677">
    <property type="entry name" value="CYTOCHROME C OXIDASE ASSEMBLY FACTOR 6"/>
    <property type="match status" value="1"/>
</dbReference>
<evidence type="ECO:0000256" key="4">
    <source>
        <dbReference type="ARBA" id="ARBA00023157"/>
    </source>
</evidence>
<evidence type="ECO:0008006" key="7">
    <source>
        <dbReference type="Google" id="ProtNLM"/>
    </source>
</evidence>
<dbReference type="InterPro" id="IPR048281">
    <property type="entry name" value="COA6_fun"/>
</dbReference>
<dbReference type="EMBL" id="KV454291">
    <property type="protein sequence ID" value="ODQ74944.1"/>
    <property type="molecule type" value="Genomic_DNA"/>
</dbReference>
<comment type="similarity">
    <text evidence="2">Belongs to the cytochrome c oxidase subunit 6B family.</text>
</comment>
<evidence type="ECO:0000256" key="2">
    <source>
        <dbReference type="ARBA" id="ARBA00006425"/>
    </source>
</evidence>
<name>A0A1E3QBT7_LIPST</name>
<dbReference type="AlphaFoldDB" id="A0A1E3QBT7"/>
<organism evidence="5 6">
    <name type="scientific">Lipomyces starkeyi NRRL Y-11557</name>
    <dbReference type="NCBI Taxonomy" id="675824"/>
    <lineage>
        <taxon>Eukaryota</taxon>
        <taxon>Fungi</taxon>
        <taxon>Dikarya</taxon>
        <taxon>Ascomycota</taxon>
        <taxon>Saccharomycotina</taxon>
        <taxon>Lipomycetes</taxon>
        <taxon>Lipomycetales</taxon>
        <taxon>Lipomycetaceae</taxon>
        <taxon>Lipomyces</taxon>
    </lineage>
</organism>
<dbReference type="Pfam" id="PF02297">
    <property type="entry name" value="COX6B"/>
    <property type="match status" value="1"/>
</dbReference>
<dbReference type="Gene3D" id="1.10.10.140">
    <property type="entry name" value="Cytochrome c oxidase, subunit VIb"/>
    <property type="match status" value="1"/>
</dbReference>